<dbReference type="AlphaFoldDB" id="A0A6I2KZW7"/>
<organism evidence="4 5">
    <name type="scientific">Duganella guangzhouensis</name>
    <dbReference type="NCBI Taxonomy" id="2666084"/>
    <lineage>
        <taxon>Bacteria</taxon>
        <taxon>Pseudomonadati</taxon>
        <taxon>Pseudomonadota</taxon>
        <taxon>Betaproteobacteria</taxon>
        <taxon>Burkholderiales</taxon>
        <taxon>Oxalobacteraceae</taxon>
        <taxon>Telluria group</taxon>
        <taxon>Duganella</taxon>
    </lineage>
</organism>
<dbReference type="Gene3D" id="3.40.50.1820">
    <property type="entry name" value="alpha/beta hydrolase"/>
    <property type="match status" value="1"/>
</dbReference>
<proteinExistence type="inferred from homology"/>
<evidence type="ECO:0000313" key="5">
    <source>
        <dbReference type="Proteomes" id="UP000433309"/>
    </source>
</evidence>
<accession>A0A6I2KZW7</accession>
<feature type="chain" id="PRO_5026152656" evidence="3">
    <location>
        <begin position="23"/>
        <end position="309"/>
    </location>
</feature>
<dbReference type="PANTHER" id="PTHR40841:SF2">
    <property type="entry name" value="SIDEROPHORE-DEGRADING ESTERASE (EUROFUNG)"/>
    <property type="match status" value="1"/>
</dbReference>
<dbReference type="RefSeq" id="WP_154374212.1">
    <property type="nucleotide sequence ID" value="NZ_WKJK01000003.1"/>
</dbReference>
<protein>
    <submittedName>
        <fullName evidence="4">Prolyl oligopeptidase family serine peptidase</fullName>
    </submittedName>
</protein>
<dbReference type="InterPro" id="IPR052558">
    <property type="entry name" value="Siderophore_Hydrolase_D"/>
</dbReference>
<feature type="signal peptide" evidence="3">
    <location>
        <begin position="1"/>
        <end position="22"/>
    </location>
</feature>
<keyword evidence="3" id="KW-0732">Signal</keyword>
<dbReference type="Pfam" id="PF00756">
    <property type="entry name" value="Esterase"/>
    <property type="match status" value="1"/>
</dbReference>
<evidence type="ECO:0000313" key="4">
    <source>
        <dbReference type="EMBL" id="MRW89569.1"/>
    </source>
</evidence>
<evidence type="ECO:0000256" key="3">
    <source>
        <dbReference type="SAM" id="SignalP"/>
    </source>
</evidence>
<sequence>MRRAFLATVAGALAGAALPARAVEPAAAAAAASGSDWQPVVLPQVRRLDLASARTGQRYRIFLSVPETAPPPGGHPVIYVLDANAAFPSIALMARTAARRSKVTGRAAPVVVGIGYASGEDYDSVARARDYTPVAGGKAGKGEGGADLFLDFIELELKPLIQSTAPVNPQRQALFGHSYGGLLTLHALFTRPAAFQTWIAASPSIWYAERYILSEMAGLKTARTLPASVLLTVGELEQAAAPPTAKPTDRAAVLAQKRMVDEVRDLAAQLEAHRQEYGLERVRSIELPRENHGSALFPALSRGMEFFLE</sequence>
<name>A0A6I2KZW7_9BURK</name>
<dbReference type="InterPro" id="IPR000801">
    <property type="entry name" value="Esterase-like"/>
</dbReference>
<gene>
    <name evidence="4" type="ORF">GJ699_06195</name>
</gene>
<comment type="caution">
    <text evidence="4">The sequence shown here is derived from an EMBL/GenBank/DDBJ whole genome shotgun (WGS) entry which is preliminary data.</text>
</comment>
<dbReference type="SUPFAM" id="SSF53474">
    <property type="entry name" value="alpha/beta-Hydrolases"/>
    <property type="match status" value="1"/>
</dbReference>
<dbReference type="InterPro" id="IPR029058">
    <property type="entry name" value="AB_hydrolase_fold"/>
</dbReference>
<dbReference type="PANTHER" id="PTHR40841">
    <property type="entry name" value="SIDEROPHORE TRIACETYLFUSARININE C ESTERASE"/>
    <property type="match status" value="1"/>
</dbReference>
<evidence type="ECO:0000256" key="1">
    <source>
        <dbReference type="ARBA" id="ARBA00005622"/>
    </source>
</evidence>
<keyword evidence="2" id="KW-0378">Hydrolase</keyword>
<reference evidence="4 5" key="1">
    <citation type="submission" date="2019-11" db="EMBL/GenBank/DDBJ databases">
        <title>Novel species isolated from a subtropical stream in China.</title>
        <authorList>
            <person name="Lu H."/>
        </authorList>
    </citation>
    <scope>NUCLEOTIDE SEQUENCE [LARGE SCALE GENOMIC DNA]</scope>
    <source>
        <strain evidence="4 5">FT80W</strain>
    </source>
</reference>
<dbReference type="GO" id="GO:0016788">
    <property type="term" value="F:hydrolase activity, acting on ester bonds"/>
    <property type="evidence" value="ECO:0007669"/>
    <property type="project" value="TreeGrafter"/>
</dbReference>
<comment type="similarity">
    <text evidence="1">Belongs to the esterase D family.</text>
</comment>
<keyword evidence="5" id="KW-1185">Reference proteome</keyword>
<dbReference type="Proteomes" id="UP000433309">
    <property type="component" value="Unassembled WGS sequence"/>
</dbReference>
<dbReference type="EMBL" id="WKJK01000003">
    <property type="protein sequence ID" value="MRW89569.1"/>
    <property type="molecule type" value="Genomic_DNA"/>
</dbReference>
<evidence type="ECO:0000256" key="2">
    <source>
        <dbReference type="ARBA" id="ARBA00022801"/>
    </source>
</evidence>